<protein>
    <submittedName>
        <fullName evidence="2">ATP-binding protein</fullName>
    </submittedName>
</protein>
<dbReference type="Gene3D" id="3.40.50.300">
    <property type="entry name" value="P-loop containing nucleotide triphosphate hydrolases"/>
    <property type="match status" value="1"/>
</dbReference>
<keyword evidence="2" id="KW-0067">ATP-binding</keyword>
<dbReference type="SUPFAM" id="SSF52540">
    <property type="entry name" value="P-loop containing nucleoside triphosphate hydrolases"/>
    <property type="match status" value="1"/>
</dbReference>
<gene>
    <name evidence="2" type="ORF">I0K15_09870</name>
</gene>
<dbReference type="AlphaFoldDB" id="A0A7S9LVM5"/>
<reference evidence="2 3" key="1">
    <citation type="submission" date="2020-11" db="EMBL/GenBank/DDBJ databases">
        <title>Description of Pontivivens ytuae sp. nov. isolated from deep sea sediment of Mariana Trench.</title>
        <authorList>
            <person name="Wang Z."/>
            <person name="Sun Q.-L."/>
            <person name="Xu X.-D."/>
            <person name="Tang Y.-Z."/>
            <person name="Zhang J."/>
        </authorList>
    </citation>
    <scope>NUCLEOTIDE SEQUENCE [LARGE SCALE GENOMIC DNA]</scope>
    <source>
        <strain evidence="2 3">MT2928</strain>
    </source>
</reference>
<sequence length="1129" mass="123532">MSDTASLSDVVSVERRFQRSIRLDADLGQPEPLLGYVAHETSKTTLATTLKLVANRQGAFTWTGPYGGGKSSLALMFASCLHAQKDIRKLARDTLKDVQGAKSFFKEASEDWLTVAITGRRGDPVADLRDQLSKAVADAPGKARTKRSRSEDPSGRDVIERLTREADARIDGGVLVVIDEMGKYLEGAADRAVDIHFFQDLAEAANRSDGRLIVIGILHQAFERYAERLGSRVQDEWAKIQGRYVDIPVITAIDEVIDLLGKAISSGADHKKSLKTAKAIAKVVTVRRPGAPDDLAERLDRCWPLHPVTAALLGPITRRRFGQNERSLFGFLASAEPGGFSEFLQRADVNEERMYEPSDLWDYLHLNLEAAILASSDGHRWAQAIDVIERSRRSGNPLHERVAKTVAIIDLFHNGSGVAAELSAIAASISGASKNDIRDALEHLSQSSCLVFRRHLDAYAIFAGSDFDIDKEVAARLESTETLNVATLSRLADLRPILAKKHYFDTGTPRWYDAELVELTQEGIPAKALAPSAGSAGKFVLVLPSLDLTVDEVRAELAREGDARSTDLPVVVGFPKNYETIRALGRELAATADVQRDSSELEGDAAARREMQARLSALHANLEEELRIAFASAEWFLDGKTLPSAGDMSGLSRLASELAETTFGEAPTIRSELINRQRPSSNTNAALRALLHAIAGSDGEPSFGIEGYPAERGLASTVLEATSLYQEVDGKWRFVVPTKRHKAPFSTFAPLWQEADRLVEQDAQVSFQELYDAWERPPYGLRRGVMPLLAIAYFKSRRDRTAIYVEGVFQPNVTDLVMDILLQDPKQVSMRGVRRDKSSGKALEMLAKRAEELVGWAPPAEPLPVAQALVEFVFTLPNWSKKAQAAISKQTLDVRRILIDADDPHQLFFVDLPKAVGATGTAAAEKISAALDELGNAYPKMIGELMHIMLTSLKHTGTDLGPLRNRAAAIKGMAGDDLKLNGFISRLAEFDGSTEKMADICGLVTSSPVSTWHDLEPSRAGLQLSDYAYRFRRVELFGTGLEEPTQTAVMVMAGVGETERSVIRRAQVSVDAKVALEPVIEQVGQILDAAQLDQDLLLAVLAEVAQRNLESDGETDISVPLVSEERAEQ</sequence>
<evidence type="ECO:0000313" key="2">
    <source>
        <dbReference type="EMBL" id="QPH56006.1"/>
    </source>
</evidence>
<proteinExistence type="predicted"/>
<name>A0A7S9LVM5_9RHOB</name>
<dbReference type="InterPro" id="IPR027417">
    <property type="entry name" value="P-loop_NTPase"/>
</dbReference>
<evidence type="ECO:0000256" key="1">
    <source>
        <dbReference type="SAM" id="MobiDB-lite"/>
    </source>
</evidence>
<keyword evidence="2" id="KW-0547">Nucleotide-binding</keyword>
<dbReference type="Proteomes" id="UP000594800">
    <property type="component" value="Chromosome"/>
</dbReference>
<feature type="region of interest" description="Disordered" evidence="1">
    <location>
        <begin position="137"/>
        <end position="158"/>
    </location>
</feature>
<feature type="compositionally biased region" description="Basic and acidic residues" evidence="1">
    <location>
        <begin position="148"/>
        <end position="158"/>
    </location>
</feature>
<evidence type="ECO:0000313" key="3">
    <source>
        <dbReference type="Proteomes" id="UP000594800"/>
    </source>
</evidence>
<organism evidence="2 3">
    <name type="scientific">Pontivivens ytuae</name>
    <dbReference type="NCBI Taxonomy" id="2789856"/>
    <lineage>
        <taxon>Bacteria</taxon>
        <taxon>Pseudomonadati</taxon>
        <taxon>Pseudomonadota</taxon>
        <taxon>Alphaproteobacteria</taxon>
        <taxon>Rhodobacterales</taxon>
        <taxon>Paracoccaceae</taxon>
        <taxon>Pontivivens</taxon>
    </lineage>
</organism>
<dbReference type="EMBL" id="CP064942">
    <property type="protein sequence ID" value="QPH56006.1"/>
    <property type="molecule type" value="Genomic_DNA"/>
</dbReference>
<dbReference type="GO" id="GO:0005524">
    <property type="term" value="F:ATP binding"/>
    <property type="evidence" value="ECO:0007669"/>
    <property type="project" value="UniProtKB-KW"/>
</dbReference>
<accession>A0A7S9LVM5</accession>
<dbReference type="KEGG" id="poz:I0K15_09870"/>
<dbReference type="RefSeq" id="WP_196105266.1">
    <property type="nucleotide sequence ID" value="NZ_CP064942.1"/>
</dbReference>
<keyword evidence="3" id="KW-1185">Reference proteome</keyword>